<evidence type="ECO:0000313" key="1">
    <source>
        <dbReference type="EMBL" id="VDK51965.1"/>
    </source>
</evidence>
<accession>A0A183DAJ2</accession>
<dbReference type="EMBL" id="UYRT01012519">
    <property type="protein sequence ID" value="VDK51965.1"/>
    <property type="molecule type" value="Genomic_DNA"/>
</dbReference>
<organism evidence="3">
    <name type="scientific">Gongylonema pulchrum</name>
    <dbReference type="NCBI Taxonomy" id="637853"/>
    <lineage>
        <taxon>Eukaryota</taxon>
        <taxon>Metazoa</taxon>
        <taxon>Ecdysozoa</taxon>
        <taxon>Nematoda</taxon>
        <taxon>Chromadorea</taxon>
        <taxon>Rhabditida</taxon>
        <taxon>Spirurina</taxon>
        <taxon>Spiruromorpha</taxon>
        <taxon>Spiruroidea</taxon>
        <taxon>Gongylonematidae</taxon>
        <taxon>Gongylonema</taxon>
    </lineage>
</organism>
<proteinExistence type="predicted"/>
<protein>
    <submittedName>
        <fullName evidence="3">5_nucleotid_C domain-containing protein</fullName>
    </submittedName>
</protein>
<name>A0A183DAJ2_9BILA</name>
<keyword evidence="2" id="KW-1185">Reference proteome</keyword>
<dbReference type="AlphaFoldDB" id="A0A183DAJ2"/>
<gene>
    <name evidence="1" type="ORF">GPUH_LOCUS5736</name>
</gene>
<evidence type="ECO:0000313" key="2">
    <source>
        <dbReference type="Proteomes" id="UP000271098"/>
    </source>
</evidence>
<evidence type="ECO:0000313" key="3">
    <source>
        <dbReference type="WBParaSite" id="GPUH_0000574101-mRNA-1"/>
    </source>
</evidence>
<dbReference type="OrthoDB" id="5828840at2759"/>
<reference evidence="1 2" key="2">
    <citation type="submission" date="2018-11" db="EMBL/GenBank/DDBJ databases">
        <authorList>
            <consortium name="Pathogen Informatics"/>
        </authorList>
    </citation>
    <scope>NUCLEOTIDE SEQUENCE [LARGE SCALE GENOMIC DNA]</scope>
</reference>
<dbReference type="WBParaSite" id="GPUH_0000574101-mRNA-1">
    <property type="protein sequence ID" value="GPUH_0000574101-mRNA-1"/>
    <property type="gene ID" value="GPUH_0000574101"/>
</dbReference>
<sequence>MRDIGLNPTIKYTVGRYFPDLVIVRLNMTGNRTVYHGPGTHAVLNEAVVSYQNGTEYVKWDRKMIVRLTNGIASSVLFVTSLSPASNASTEYEQRLGYVELG</sequence>
<reference evidence="3" key="1">
    <citation type="submission" date="2016-06" db="UniProtKB">
        <authorList>
            <consortium name="WormBaseParasite"/>
        </authorList>
    </citation>
    <scope>IDENTIFICATION</scope>
</reference>
<dbReference type="Proteomes" id="UP000271098">
    <property type="component" value="Unassembled WGS sequence"/>
</dbReference>